<protein>
    <submittedName>
        <fullName evidence="1">Uncharacterized protein</fullName>
    </submittedName>
</protein>
<dbReference type="OrthoDB" id="2693186at2759"/>
<proteinExistence type="predicted"/>
<reference evidence="1" key="1">
    <citation type="submission" date="2021-03" db="EMBL/GenBank/DDBJ databases">
        <title>Evolutionary innovations through gain and loss of genes in the ectomycorrhizal Boletales.</title>
        <authorList>
            <person name="Wu G."/>
            <person name="Miyauchi S."/>
            <person name="Morin E."/>
            <person name="Yang Z.-L."/>
            <person name="Xu J."/>
            <person name="Martin F.M."/>
        </authorList>
    </citation>
    <scope>NUCLEOTIDE SEQUENCE</scope>
    <source>
        <strain evidence="1">BR01</strain>
    </source>
</reference>
<dbReference type="AlphaFoldDB" id="A0A8I2YMQ4"/>
<accession>A0A8I2YMQ4</accession>
<comment type="caution">
    <text evidence="1">The sequence shown here is derived from an EMBL/GenBank/DDBJ whole genome shotgun (WGS) entry which is preliminary data.</text>
</comment>
<evidence type="ECO:0000313" key="1">
    <source>
        <dbReference type="EMBL" id="KAG6374935.1"/>
    </source>
</evidence>
<dbReference type="Proteomes" id="UP000683000">
    <property type="component" value="Unassembled WGS sequence"/>
</dbReference>
<gene>
    <name evidence="1" type="ORF">JVT61DRAFT_3685</name>
</gene>
<keyword evidence="2" id="KW-1185">Reference proteome</keyword>
<organism evidence="1 2">
    <name type="scientific">Boletus reticuloceps</name>
    <dbReference type="NCBI Taxonomy" id="495285"/>
    <lineage>
        <taxon>Eukaryota</taxon>
        <taxon>Fungi</taxon>
        <taxon>Dikarya</taxon>
        <taxon>Basidiomycota</taxon>
        <taxon>Agaricomycotina</taxon>
        <taxon>Agaricomycetes</taxon>
        <taxon>Agaricomycetidae</taxon>
        <taxon>Boletales</taxon>
        <taxon>Boletineae</taxon>
        <taxon>Boletaceae</taxon>
        <taxon>Boletoideae</taxon>
        <taxon>Boletus</taxon>
    </lineage>
</organism>
<dbReference type="EMBL" id="JAGFBS010000016">
    <property type="protein sequence ID" value="KAG6374935.1"/>
    <property type="molecule type" value="Genomic_DNA"/>
</dbReference>
<sequence length="219" mass="25011">MLFECLRVKVGHLGSWAAADIEGNQKDGILTEDIAELLPAFKEIQNALESPHFYKASDVEGSQDYKVLREWYGKEFDCIFVAVNTESPGLVTYWEFAALYNLLQGFNEDVLRITSHGISSSFRASNFVMHFVHPPFFSLLSRRFKYWQDTLWSCPMFVEAANPPNAFRKFVPKSNCMVVSSQLEIPFLICEVISHKYEHDRSRLLIQATALACTGQLLL</sequence>
<evidence type="ECO:0000313" key="2">
    <source>
        <dbReference type="Proteomes" id="UP000683000"/>
    </source>
</evidence>
<name>A0A8I2YMQ4_9AGAM</name>